<feature type="active site" description="Proton donor/acceptor" evidence="6">
    <location>
        <position position="147"/>
    </location>
</feature>
<keyword evidence="4 6" id="KW-0418">Kinase</keyword>
<dbReference type="Pfam" id="PF00871">
    <property type="entry name" value="Acetate_kinase"/>
    <property type="match status" value="1"/>
</dbReference>
<keyword evidence="6" id="KW-0963">Cytoplasm</keyword>
<evidence type="ECO:0000256" key="3">
    <source>
        <dbReference type="ARBA" id="ARBA00022741"/>
    </source>
</evidence>
<dbReference type="PANTHER" id="PTHR21060">
    <property type="entry name" value="ACETATE KINASE"/>
    <property type="match status" value="1"/>
</dbReference>
<evidence type="ECO:0000256" key="4">
    <source>
        <dbReference type="ARBA" id="ARBA00022777"/>
    </source>
</evidence>
<comment type="subunit">
    <text evidence="6">Homodimer.</text>
</comment>
<evidence type="ECO:0000313" key="8">
    <source>
        <dbReference type="EMBL" id="TDG74976.1"/>
    </source>
</evidence>
<comment type="function">
    <text evidence="6">Catalyzes the formation of acetyl phosphate from acetate and ATP. Can also catalyze the reverse reaction.</text>
</comment>
<dbReference type="HAMAP" id="MF_00020">
    <property type="entry name" value="Acetate_kinase"/>
    <property type="match status" value="1"/>
</dbReference>
<dbReference type="GO" id="GO:0005524">
    <property type="term" value="F:ATP binding"/>
    <property type="evidence" value="ECO:0007669"/>
    <property type="project" value="UniProtKB-KW"/>
</dbReference>
<dbReference type="PIRSF" id="PIRSF000722">
    <property type="entry name" value="Acetate_prop_kin"/>
    <property type="match status" value="1"/>
</dbReference>
<comment type="similarity">
    <text evidence="1 6 7">Belongs to the acetokinase family.</text>
</comment>
<dbReference type="SUPFAM" id="SSF53067">
    <property type="entry name" value="Actin-like ATPase domain"/>
    <property type="match status" value="2"/>
</dbReference>
<dbReference type="GO" id="GO:0008776">
    <property type="term" value="F:acetate kinase activity"/>
    <property type="evidence" value="ECO:0007669"/>
    <property type="project" value="UniProtKB-UniRule"/>
</dbReference>
<evidence type="ECO:0000313" key="9">
    <source>
        <dbReference type="Proteomes" id="UP000294854"/>
    </source>
</evidence>
<organism evidence="8 9">
    <name type="scientific">Secundilactobacillus malefermentans</name>
    <dbReference type="NCBI Taxonomy" id="176292"/>
    <lineage>
        <taxon>Bacteria</taxon>
        <taxon>Bacillati</taxon>
        <taxon>Bacillota</taxon>
        <taxon>Bacilli</taxon>
        <taxon>Lactobacillales</taxon>
        <taxon>Lactobacillaceae</taxon>
        <taxon>Secundilactobacillus</taxon>
    </lineage>
</organism>
<dbReference type="EMBL" id="PUFO01000071">
    <property type="protein sequence ID" value="TDG74976.1"/>
    <property type="molecule type" value="Genomic_DNA"/>
</dbReference>
<feature type="binding site" evidence="6">
    <location>
        <begin position="330"/>
        <end position="334"/>
    </location>
    <ligand>
        <name>ATP</name>
        <dbReference type="ChEBI" id="CHEBI:30616"/>
    </ligand>
</feature>
<proteinExistence type="inferred from homology"/>
<keyword evidence="5 6" id="KW-0067">ATP-binding</keyword>
<feature type="binding site" evidence="6">
    <location>
        <position position="8"/>
    </location>
    <ligand>
        <name>Mg(2+)</name>
        <dbReference type="ChEBI" id="CHEBI:18420"/>
    </ligand>
</feature>
<evidence type="ECO:0000256" key="5">
    <source>
        <dbReference type="ARBA" id="ARBA00022840"/>
    </source>
</evidence>
<dbReference type="PANTHER" id="PTHR21060:SF15">
    <property type="entry name" value="ACETATE KINASE-RELATED"/>
    <property type="match status" value="1"/>
</dbReference>
<keyword evidence="9" id="KW-1185">Reference proteome</keyword>
<name>A0A4R5NJZ9_9LACO</name>
<comment type="subcellular location">
    <subcellularLocation>
        <location evidence="6">Cytoplasm</location>
    </subcellularLocation>
</comment>
<comment type="catalytic activity">
    <reaction evidence="6">
        <text>acetate + ATP = acetyl phosphate + ADP</text>
        <dbReference type="Rhea" id="RHEA:11352"/>
        <dbReference type="ChEBI" id="CHEBI:22191"/>
        <dbReference type="ChEBI" id="CHEBI:30089"/>
        <dbReference type="ChEBI" id="CHEBI:30616"/>
        <dbReference type="ChEBI" id="CHEBI:456216"/>
        <dbReference type="EC" id="2.7.2.1"/>
    </reaction>
</comment>
<dbReference type="PROSITE" id="PS01076">
    <property type="entry name" value="ACETATE_KINASE_2"/>
    <property type="match status" value="1"/>
</dbReference>
<evidence type="ECO:0000256" key="6">
    <source>
        <dbReference type="HAMAP-Rule" id="MF_00020"/>
    </source>
</evidence>
<dbReference type="UniPathway" id="UPA00340">
    <property type="reaction ID" value="UER00458"/>
</dbReference>
<accession>A0A4R5NJZ9</accession>
<feature type="binding site" evidence="6">
    <location>
        <position position="383"/>
    </location>
    <ligand>
        <name>Mg(2+)</name>
        <dbReference type="ChEBI" id="CHEBI:18420"/>
    </ligand>
</feature>
<dbReference type="RefSeq" id="WP_010620733.1">
    <property type="nucleotide sequence ID" value="NZ_CP042371.1"/>
</dbReference>
<keyword evidence="2 6" id="KW-0808">Transferase</keyword>
<dbReference type="STRING" id="1122149.FD44_GL001539"/>
<feature type="binding site" evidence="6">
    <location>
        <position position="15"/>
    </location>
    <ligand>
        <name>ATP</name>
        <dbReference type="ChEBI" id="CHEBI:30616"/>
    </ligand>
</feature>
<evidence type="ECO:0000256" key="1">
    <source>
        <dbReference type="ARBA" id="ARBA00008748"/>
    </source>
</evidence>
<dbReference type="AlphaFoldDB" id="A0A4R5NJZ9"/>
<dbReference type="InterPro" id="IPR023865">
    <property type="entry name" value="Aliphatic_acid_kinase_CS"/>
</dbReference>
<dbReference type="InterPro" id="IPR000890">
    <property type="entry name" value="Aliphatic_acid_kin_short-chain"/>
</dbReference>
<comment type="caution">
    <text evidence="8">The sequence shown here is derived from an EMBL/GenBank/DDBJ whole genome shotgun (WGS) entry which is preliminary data.</text>
</comment>
<dbReference type="PRINTS" id="PR00471">
    <property type="entry name" value="ACETATEKNASE"/>
</dbReference>
<dbReference type="GO" id="GO:0006083">
    <property type="term" value="P:acetate metabolic process"/>
    <property type="evidence" value="ECO:0007669"/>
    <property type="project" value="TreeGrafter"/>
</dbReference>
<dbReference type="NCBIfam" id="TIGR00016">
    <property type="entry name" value="ackA"/>
    <property type="match status" value="1"/>
</dbReference>
<dbReference type="CDD" id="cd24010">
    <property type="entry name" value="ASKHA_NBD_AcK_PK"/>
    <property type="match status" value="1"/>
</dbReference>
<comment type="cofactor">
    <cofactor evidence="6">
        <name>Mg(2+)</name>
        <dbReference type="ChEBI" id="CHEBI:18420"/>
    </cofactor>
    <cofactor evidence="6">
        <name>Mn(2+)</name>
        <dbReference type="ChEBI" id="CHEBI:29035"/>
    </cofactor>
    <text evidence="6">Mg(2+). Can also accept Mn(2+).</text>
</comment>
<feature type="binding site" evidence="6">
    <location>
        <begin position="207"/>
        <end position="211"/>
    </location>
    <ligand>
        <name>ATP</name>
        <dbReference type="ChEBI" id="CHEBI:30616"/>
    </ligand>
</feature>
<reference evidence="8 9" key="1">
    <citation type="journal article" date="2019" name="Appl. Microbiol. Biotechnol.">
        <title>Uncovering carbohydrate metabolism through a genotype-phenotype association study of 56 lactic acid bacteria genomes.</title>
        <authorList>
            <person name="Buron-Moles G."/>
            <person name="Chailyan A."/>
            <person name="Dolejs I."/>
            <person name="Forster J."/>
            <person name="Miks M.H."/>
        </authorList>
    </citation>
    <scope>NUCLEOTIDE SEQUENCE [LARGE SCALE GENOMIC DNA]</scope>
    <source>
        <strain evidence="8 9">ATCC 49373</strain>
    </source>
</reference>
<dbReference type="GO" id="GO:0006085">
    <property type="term" value="P:acetyl-CoA biosynthetic process"/>
    <property type="evidence" value="ECO:0007669"/>
    <property type="project" value="UniProtKB-UniRule"/>
</dbReference>
<keyword evidence="3 6" id="KW-0547">Nucleotide-binding</keyword>
<keyword evidence="6" id="KW-0479">Metal-binding</keyword>
<dbReference type="InterPro" id="IPR043129">
    <property type="entry name" value="ATPase_NBD"/>
</dbReference>
<protein>
    <recommendedName>
        <fullName evidence="6">Acetate kinase</fullName>
        <ecNumber evidence="6">2.7.2.1</ecNumber>
    </recommendedName>
    <alternativeName>
        <fullName evidence="6">Acetokinase</fullName>
    </alternativeName>
</protein>
<evidence type="ECO:0000256" key="7">
    <source>
        <dbReference type="RuleBase" id="RU003835"/>
    </source>
</evidence>
<evidence type="ECO:0000256" key="2">
    <source>
        <dbReference type="ARBA" id="ARBA00022679"/>
    </source>
</evidence>
<comment type="pathway">
    <text evidence="6">Metabolic intermediate biosynthesis; acetyl-CoA biosynthesis; acetyl-CoA from acetate: step 1/2.</text>
</comment>
<dbReference type="EC" id="2.7.2.1" evidence="6"/>
<feature type="binding site" evidence="6">
    <location>
        <position position="90"/>
    </location>
    <ligand>
        <name>substrate</name>
    </ligand>
</feature>
<dbReference type="GO" id="GO:0005737">
    <property type="term" value="C:cytoplasm"/>
    <property type="evidence" value="ECO:0007669"/>
    <property type="project" value="UniProtKB-SubCell"/>
</dbReference>
<feature type="site" description="Transition state stabilizer" evidence="6">
    <location>
        <position position="240"/>
    </location>
</feature>
<dbReference type="Proteomes" id="UP000294854">
    <property type="component" value="Unassembled WGS sequence"/>
</dbReference>
<dbReference type="Gene3D" id="3.30.420.40">
    <property type="match status" value="2"/>
</dbReference>
<feature type="binding site" evidence="6">
    <location>
        <begin position="283"/>
        <end position="285"/>
    </location>
    <ligand>
        <name>ATP</name>
        <dbReference type="ChEBI" id="CHEBI:30616"/>
    </ligand>
</feature>
<sequence>MGKSMAVNAGSSTLKYKLFQMPEESVISSGLVERIGLNDSVVTIKYGDGKKFEETLNISTHEEAIQIMLDQLLKLNIIKDYNEITGVGHRVVAGGEIFNDSVLIDDKVIDQIESLAEYAPLHNPAEAMGIRAFKKILPDIPSVAVFDTSFHTTMPAVNYMYALPYEYYTKFGARKYGAHGTSHRYVSQRAAEILGKPLEDLKLITLHIGAGASITAIKNGKSFDTSMGFTPLTGIMMATRTGDVDVSLISYLMEKLNITKMDDMIDILNHKSGLIGVSGVSADMREVEAVQADNKQAKLARDMYIQRIVRYVGEYVAELDGVDAIVFTAGVGENDFTIRQEVADKLDYFGIKVDPEKNHIRGVERDLSAADATVKTLLIPTDEELMIVRDIERLK</sequence>
<keyword evidence="6" id="KW-0460">Magnesium</keyword>
<dbReference type="OrthoDB" id="9802453at2"/>
<feature type="site" description="Transition state stabilizer" evidence="6">
    <location>
        <position position="179"/>
    </location>
</feature>
<gene>
    <name evidence="6" type="primary">ackA</name>
    <name evidence="8" type="ORF">C5L31_000495</name>
</gene>
<dbReference type="GO" id="GO:0000287">
    <property type="term" value="F:magnesium ion binding"/>
    <property type="evidence" value="ECO:0007669"/>
    <property type="project" value="UniProtKB-UniRule"/>
</dbReference>
<dbReference type="InterPro" id="IPR004372">
    <property type="entry name" value="Ac/propionate_kinase"/>
</dbReference>